<sequence length="183" mass="18737">MNSVPDPAAGTSSVTGPHPVPDPAPDIAHDLGSLWVAVTAAGGAVDFVAGDPEDGIRALAATTVADVRAGRARMLALTDDAGLAGTVFLTPGSGIMAHRAEVGRLMVRPDLRGRGWGTVLLDAAVAEGTALGLAQLTLGCRGGTSLPAFYAARGWEEYGVLTDGVRLSADDARSVHLFRRRLS</sequence>
<dbReference type="SUPFAM" id="SSF55729">
    <property type="entry name" value="Acyl-CoA N-acyltransferases (Nat)"/>
    <property type="match status" value="1"/>
</dbReference>
<dbReference type="InterPro" id="IPR016181">
    <property type="entry name" value="Acyl_CoA_acyltransferase"/>
</dbReference>
<evidence type="ECO:0000259" key="4">
    <source>
        <dbReference type="PROSITE" id="PS51186"/>
    </source>
</evidence>
<dbReference type="OrthoDB" id="3572254at2"/>
<gene>
    <name evidence="5" type="ORF">EV383_4649</name>
</gene>
<evidence type="ECO:0000256" key="3">
    <source>
        <dbReference type="SAM" id="MobiDB-lite"/>
    </source>
</evidence>
<dbReference type="PROSITE" id="PS51186">
    <property type="entry name" value="GNAT"/>
    <property type="match status" value="1"/>
</dbReference>
<accession>A0A4Q7V4P5</accession>
<dbReference type="InterPro" id="IPR000182">
    <property type="entry name" value="GNAT_dom"/>
</dbReference>
<evidence type="ECO:0000256" key="1">
    <source>
        <dbReference type="ARBA" id="ARBA00022679"/>
    </source>
</evidence>
<dbReference type="PANTHER" id="PTHR43877">
    <property type="entry name" value="AMINOALKYLPHOSPHONATE N-ACETYLTRANSFERASE-RELATED-RELATED"/>
    <property type="match status" value="1"/>
</dbReference>
<dbReference type="GO" id="GO:0016747">
    <property type="term" value="F:acyltransferase activity, transferring groups other than amino-acyl groups"/>
    <property type="evidence" value="ECO:0007669"/>
    <property type="project" value="InterPro"/>
</dbReference>
<dbReference type="Pfam" id="PF13508">
    <property type="entry name" value="Acetyltransf_7"/>
    <property type="match status" value="1"/>
</dbReference>
<keyword evidence="2" id="KW-0012">Acyltransferase</keyword>
<dbReference type="CDD" id="cd04301">
    <property type="entry name" value="NAT_SF"/>
    <property type="match status" value="1"/>
</dbReference>
<name>A0A4Q7V4P5_PSEST</name>
<keyword evidence="1 5" id="KW-0808">Transferase</keyword>
<dbReference type="RefSeq" id="WP_130291832.1">
    <property type="nucleotide sequence ID" value="NZ_SHKL01000001.1"/>
</dbReference>
<comment type="caution">
    <text evidence="5">The sequence shown here is derived from an EMBL/GenBank/DDBJ whole genome shotgun (WGS) entry which is preliminary data.</text>
</comment>
<dbReference type="Proteomes" id="UP000291591">
    <property type="component" value="Unassembled WGS sequence"/>
</dbReference>
<feature type="region of interest" description="Disordered" evidence="3">
    <location>
        <begin position="1"/>
        <end position="26"/>
    </location>
</feature>
<evidence type="ECO:0000313" key="6">
    <source>
        <dbReference type="Proteomes" id="UP000291591"/>
    </source>
</evidence>
<protein>
    <submittedName>
        <fullName evidence="5">Acetyltransferase (GNAT) family protein</fullName>
    </submittedName>
</protein>
<dbReference type="InterPro" id="IPR050832">
    <property type="entry name" value="Bact_Acetyltransf"/>
</dbReference>
<reference evidence="5 6" key="1">
    <citation type="submission" date="2019-02" db="EMBL/GenBank/DDBJ databases">
        <title>Sequencing the genomes of 1000 actinobacteria strains.</title>
        <authorList>
            <person name="Klenk H.-P."/>
        </authorList>
    </citation>
    <scope>NUCLEOTIDE SEQUENCE [LARGE SCALE GENOMIC DNA]</scope>
    <source>
        <strain evidence="5 6">DSM 45779</strain>
    </source>
</reference>
<evidence type="ECO:0000313" key="5">
    <source>
        <dbReference type="EMBL" id="RZT87723.1"/>
    </source>
</evidence>
<evidence type="ECO:0000256" key="2">
    <source>
        <dbReference type="ARBA" id="ARBA00023315"/>
    </source>
</evidence>
<dbReference type="EMBL" id="SHKL01000001">
    <property type="protein sequence ID" value="RZT87723.1"/>
    <property type="molecule type" value="Genomic_DNA"/>
</dbReference>
<dbReference type="Gene3D" id="3.40.630.30">
    <property type="match status" value="1"/>
</dbReference>
<keyword evidence="6" id="KW-1185">Reference proteome</keyword>
<feature type="domain" description="N-acetyltransferase" evidence="4">
    <location>
        <begin position="33"/>
        <end position="180"/>
    </location>
</feature>
<organism evidence="5 6">
    <name type="scientific">Pseudonocardia sediminis</name>
    <dbReference type="NCBI Taxonomy" id="1397368"/>
    <lineage>
        <taxon>Bacteria</taxon>
        <taxon>Bacillati</taxon>
        <taxon>Actinomycetota</taxon>
        <taxon>Actinomycetes</taxon>
        <taxon>Pseudonocardiales</taxon>
        <taxon>Pseudonocardiaceae</taxon>
        <taxon>Pseudonocardia</taxon>
    </lineage>
</organism>
<dbReference type="AlphaFoldDB" id="A0A4Q7V4P5"/>
<proteinExistence type="predicted"/>